<accession>A0ABR9DTB0</accession>
<evidence type="ECO:0000256" key="1">
    <source>
        <dbReference type="SAM" id="MobiDB-lite"/>
    </source>
</evidence>
<organism evidence="3 4">
    <name type="scientific">Flavimobilis rhizosphaerae</name>
    <dbReference type="NCBI Taxonomy" id="2775421"/>
    <lineage>
        <taxon>Bacteria</taxon>
        <taxon>Bacillati</taxon>
        <taxon>Actinomycetota</taxon>
        <taxon>Actinomycetes</taxon>
        <taxon>Micrococcales</taxon>
        <taxon>Jonesiaceae</taxon>
        <taxon>Flavimobilis</taxon>
    </lineage>
</organism>
<dbReference type="Pfam" id="PF06103">
    <property type="entry name" value="DUF948"/>
    <property type="match status" value="1"/>
</dbReference>
<evidence type="ECO:0000256" key="2">
    <source>
        <dbReference type="SAM" id="Phobius"/>
    </source>
</evidence>
<keyword evidence="2" id="KW-1133">Transmembrane helix</keyword>
<keyword evidence="2" id="KW-0812">Transmembrane</keyword>
<reference evidence="3 4" key="1">
    <citation type="submission" date="2020-09" db="EMBL/GenBank/DDBJ databases">
        <title>Flavimobilis rhizosphaerae sp. nov., isolated from rhizosphere soil of Spartina alterniflora.</title>
        <authorList>
            <person name="Hanqin C."/>
        </authorList>
    </citation>
    <scope>NUCLEOTIDE SEQUENCE [LARGE SCALE GENOMIC DNA]</scope>
    <source>
        <strain evidence="3 4">GY 10621</strain>
    </source>
</reference>
<protein>
    <submittedName>
        <fullName evidence="3">DUF948 domain-containing protein</fullName>
    </submittedName>
</protein>
<dbReference type="EMBL" id="JACZDF010000008">
    <property type="protein sequence ID" value="MBD9700365.1"/>
    <property type="molecule type" value="Genomic_DNA"/>
</dbReference>
<evidence type="ECO:0000313" key="3">
    <source>
        <dbReference type="EMBL" id="MBD9700365.1"/>
    </source>
</evidence>
<sequence length="144" mass="14796">MTSLGDVAGLIAAIAFVLLVGLLAVPLLKLGRVLDETRDAVRKFTDHTVPILDEATTTVAETNVQLAKVDTVTTSAAQVAENVSALTGLYASVLGGPVIAVASTLHGARKATARAFARVRGLDPDDAAPASPAPDLRGRRGSTR</sequence>
<proteinExistence type="predicted"/>
<dbReference type="RefSeq" id="WP_192281831.1">
    <property type="nucleotide sequence ID" value="NZ_JACZDF010000008.1"/>
</dbReference>
<feature type="region of interest" description="Disordered" evidence="1">
    <location>
        <begin position="122"/>
        <end position="144"/>
    </location>
</feature>
<name>A0ABR9DTB0_9MICO</name>
<dbReference type="InterPro" id="IPR009293">
    <property type="entry name" value="UPF0478"/>
</dbReference>
<dbReference type="Proteomes" id="UP000642107">
    <property type="component" value="Unassembled WGS sequence"/>
</dbReference>
<feature type="transmembrane region" description="Helical" evidence="2">
    <location>
        <begin position="6"/>
        <end position="28"/>
    </location>
</feature>
<keyword evidence="2" id="KW-0472">Membrane</keyword>
<gene>
    <name evidence="3" type="ORF">IGS67_12860</name>
</gene>
<keyword evidence="4" id="KW-1185">Reference proteome</keyword>
<evidence type="ECO:0000313" key="4">
    <source>
        <dbReference type="Proteomes" id="UP000642107"/>
    </source>
</evidence>
<comment type="caution">
    <text evidence="3">The sequence shown here is derived from an EMBL/GenBank/DDBJ whole genome shotgun (WGS) entry which is preliminary data.</text>
</comment>